<name>A0A382MI59_9ZZZZ</name>
<organism evidence="2">
    <name type="scientific">marine metagenome</name>
    <dbReference type="NCBI Taxonomy" id="408172"/>
    <lineage>
        <taxon>unclassified sequences</taxon>
        <taxon>metagenomes</taxon>
        <taxon>ecological metagenomes</taxon>
    </lineage>
</organism>
<dbReference type="SUPFAM" id="SSF54427">
    <property type="entry name" value="NTF2-like"/>
    <property type="match status" value="1"/>
</dbReference>
<dbReference type="EMBL" id="UINC01093022">
    <property type="protein sequence ID" value="SVC47102.1"/>
    <property type="molecule type" value="Genomic_DNA"/>
</dbReference>
<reference evidence="2" key="1">
    <citation type="submission" date="2018-05" db="EMBL/GenBank/DDBJ databases">
        <authorList>
            <person name="Lanie J.A."/>
            <person name="Ng W.-L."/>
            <person name="Kazmierczak K.M."/>
            <person name="Andrzejewski T.M."/>
            <person name="Davidsen T.M."/>
            <person name="Wayne K.J."/>
            <person name="Tettelin H."/>
            <person name="Glass J.I."/>
            <person name="Rusch D."/>
            <person name="Podicherti R."/>
            <person name="Tsui H.-C.T."/>
            <person name="Winkler M.E."/>
        </authorList>
    </citation>
    <scope>NUCLEOTIDE SEQUENCE</scope>
</reference>
<evidence type="ECO:0000313" key="2">
    <source>
        <dbReference type="EMBL" id="SVC47102.1"/>
    </source>
</evidence>
<evidence type="ECO:0000259" key="1">
    <source>
        <dbReference type="Pfam" id="PF12680"/>
    </source>
</evidence>
<proteinExistence type="predicted"/>
<protein>
    <recommendedName>
        <fullName evidence="1">SnoaL-like domain-containing protein</fullName>
    </recommendedName>
</protein>
<feature type="domain" description="SnoaL-like" evidence="1">
    <location>
        <begin position="7"/>
        <end position="102"/>
    </location>
</feature>
<dbReference type="InterPro" id="IPR032710">
    <property type="entry name" value="NTF2-like_dom_sf"/>
</dbReference>
<accession>A0A382MI59</accession>
<dbReference type="AlphaFoldDB" id="A0A382MI59"/>
<dbReference type="Pfam" id="PF12680">
    <property type="entry name" value="SnoaL_2"/>
    <property type="match status" value="1"/>
</dbReference>
<dbReference type="Gene3D" id="3.10.450.50">
    <property type="match status" value="1"/>
</dbReference>
<gene>
    <name evidence="2" type="ORF">METZ01_LOCUS299956</name>
</gene>
<dbReference type="InterPro" id="IPR037401">
    <property type="entry name" value="SnoaL-like"/>
</dbReference>
<sequence length="127" mass="14374">MATALDTWHQVVRTHDARLLDRLIADDAVFHSPVVHTPQVGKSIVVKYLSAAALVLLNESFSYQREIIGDHEAMLEFQVTIDGIEINGVDHIRWNENDQIIEFKVWVRPLQGMQKIQQCMAALLSPG</sequence>